<organism evidence="8 9">
    <name type="scientific">Acinetobacter piscicola</name>
    <dbReference type="NCBI Taxonomy" id="2006115"/>
    <lineage>
        <taxon>Bacteria</taxon>
        <taxon>Pseudomonadati</taxon>
        <taxon>Pseudomonadota</taxon>
        <taxon>Gammaproteobacteria</taxon>
        <taxon>Moraxellales</taxon>
        <taxon>Moraxellaceae</taxon>
        <taxon>Acinetobacter</taxon>
    </lineage>
</organism>
<evidence type="ECO:0000256" key="3">
    <source>
        <dbReference type="ARBA" id="ARBA00023054"/>
    </source>
</evidence>
<dbReference type="Proteomes" id="UP000593966">
    <property type="component" value="Chromosome"/>
</dbReference>
<gene>
    <name evidence="8" type="primary">rmuC</name>
    <name evidence="8" type="ORF">G0028_09215</name>
</gene>
<evidence type="ECO:0000256" key="7">
    <source>
        <dbReference type="SAM" id="Phobius"/>
    </source>
</evidence>
<keyword evidence="4" id="KW-0233">DNA recombination</keyword>
<reference evidence="8 9" key="1">
    <citation type="submission" date="2020-02" db="EMBL/GenBank/DDBJ databases">
        <title>Tigecycline-resistant Acinetobacter species from pigs and migratory birds.</title>
        <authorList>
            <person name="Chen C."/>
            <person name="Sun J."/>
            <person name="Liao X.-P."/>
            <person name="Liu Y.-H."/>
        </authorList>
    </citation>
    <scope>NUCLEOTIDE SEQUENCE [LARGE SCALE GENOMIC DNA]</scope>
    <source>
        <strain evidence="8 9">YH12207_T</strain>
    </source>
</reference>
<evidence type="ECO:0000256" key="1">
    <source>
        <dbReference type="ARBA" id="ARBA00003416"/>
    </source>
</evidence>
<evidence type="ECO:0000256" key="5">
    <source>
        <dbReference type="SAM" id="Coils"/>
    </source>
</evidence>
<protein>
    <submittedName>
        <fullName evidence="8">DNA recombination protein RmuC</fullName>
    </submittedName>
</protein>
<sequence length="440" mass="49794">MELVEIIMVVGILIIAILQILLLLKSNSSSSDKDEILNPIQQAFEKIERFTGHEFGRNREESNQQSRQTREELGGAVKAELQSYAQTMHQSLKLISEEQTKHLNSFVEQISTLNQSHNLQAEQLRNKIEERLIGLQKDNSEQLEKMRQTVDEKLQGTLEKRLSESFQLISERLESVHKGLGEMQVLANGVGDLKKVLTNVKTRGTWGEVQLGAMLEQVLTIDQYAANVSTKNNSERVEYAVKIPSKNKDQEIVWLPIDAKFPMESYARLVESQENTDLSGVESALKELELRIKQCASDISKKYINPPATTDFAILYLPTEGLFAEVTKRANLVDVVQRNYRVVFAGPTTLWSILNSLQMGFRTLAIEKRSSEVWNTLGAVKTEWTKYGDALDKVKKKLEEASNSIDAAQTRTRAVGRKLKEVQELPSSQADQMLELESEE</sequence>
<dbReference type="Pfam" id="PF02646">
    <property type="entry name" value="RmuC"/>
    <property type="match status" value="1"/>
</dbReference>
<dbReference type="PANTHER" id="PTHR30563">
    <property type="entry name" value="DNA RECOMBINATION PROTEIN RMUC"/>
    <property type="match status" value="1"/>
</dbReference>
<keyword evidence="7" id="KW-0472">Membrane</keyword>
<accession>A0A7S6VW84</accession>
<keyword evidence="9" id="KW-1185">Reference proteome</keyword>
<feature type="region of interest" description="Disordered" evidence="6">
    <location>
        <begin position="418"/>
        <end position="440"/>
    </location>
</feature>
<name>A0A7S6VW84_9GAMM</name>
<feature type="coiled-coil region" evidence="5">
    <location>
        <begin position="107"/>
        <end position="145"/>
    </location>
</feature>
<evidence type="ECO:0000256" key="6">
    <source>
        <dbReference type="SAM" id="MobiDB-lite"/>
    </source>
</evidence>
<dbReference type="GO" id="GO:0006310">
    <property type="term" value="P:DNA recombination"/>
    <property type="evidence" value="ECO:0007669"/>
    <property type="project" value="UniProtKB-KW"/>
</dbReference>
<keyword evidence="3 5" id="KW-0175">Coiled coil</keyword>
<dbReference type="AlphaFoldDB" id="A0A7S6VW84"/>
<keyword evidence="7" id="KW-0812">Transmembrane</keyword>
<proteinExistence type="inferred from homology"/>
<comment type="similarity">
    <text evidence="2">Belongs to the RmuC family.</text>
</comment>
<dbReference type="SUPFAM" id="SSF58113">
    <property type="entry name" value="Apolipoprotein A-I"/>
    <property type="match status" value="1"/>
</dbReference>
<evidence type="ECO:0000313" key="8">
    <source>
        <dbReference type="EMBL" id="QOW46058.1"/>
    </source>
</evidence>
<dbReference type="EMBL" id="CP048659">
    <property type="protein sequence ID" value="QOW46058.1"/>
    <property type="molecule type" value="Genomic_DNA"/>
</dbReference>
<evidence type="ECO:0000256" key="4">
    <source>
        <dbReference type="ARBA" id="ARBA00023172"/>
    </source>
</evidence>
<feature type="transmembrane region" description="Helical" evidence="7">
    <location>
        <begin position="6"/>
        <end position="24"/>
    </location>
</feature>
<comment type="function">
    <text evidence="1">Involved in DNA recombination.</text>
</comment>
<dbReference type="PANTHER" id="PTHR30563:SF0">
    <property type="entry name" value="DNA RECOMBINATION PROTEIN RMUC"/>
    <property type="match status" value="1"/>
</dbReference>
<dbReference type="InterPro" id="IPR003798">
    <property type="entry name" value="DNA_recombination_RmuC"/>
</dbReference>
<keyword evidence="7" id="KW-1133">Transmembrane helix</keyword>
<dbReference type="RefSeq" id="WP_180047552.1">
    <property type="nucleotide sequence ID" value="NZ_CP048659.1"/>
</dbReference>
<evidence type="ECO:0000256" key="2">
    <source>
        <dbReference type="ARBA" id="ARBA00009840"/>
    </source>
</evidence>
<evidence type="ECO:0000313" key="9">
    <source>
        <dbReference type="Proteomes" id="UP000593966"/>
    </source>
</evidence>